<dbReference type="Proteomes" id="UP000515160">
    <property type="component" value="Chromosome 3"/>
</dbReference>
<dbReference type="OrthoDB" id="7727171at2759"/>
<keyword evidence="2" id="KW-1185">Reference proteome</keyword>
<proteinExistence type="predicted"/>
<feature type="signal peptide" evidence="1">
    <location>
        <begin position="1"/>
        <end position="25"/>
    </location>
</feature>
<dbReference type="PANTHER" id="PTHR20898:SF0">
    <property type="entry name" value="DAEDALUS ON 3-RELATED"/>
    <property type="match status" value="1"/>
</dbReference>
<dbReference type="GeneID" id="127565388"/>
<feature type="chain" id="PRO_5038432359" evidence="1">
    <location>
        <begin position="26"/>
        <end position="182"/>
    </location>
</feature>
<protein>
    <submittedName>
        <fullName evidence="3">Uncharacterized protein LOC127565388</fullName>
    </submittedName>
</protein>
<evidence type="ECO:0000256" key="1">
    <source>
        <dbReference type="SAM" id="SignalP"/>
    </source>
</evidence>
<name>A0A9C6T3M0_DROAB</name>
<dbReference type="AlphaFoldDB" id="A0A9C6T3M0"/>
<accession>A0A9C6T3M0</accession>
<sequence>MGVDFVVFRLVLGIFAVLIPNHVEAAQFKWTNIFCAGHNESWVHMNECRLRAISRNLTTLNLNASIFHPVNDITLDVQLFKKANGYKPWIFKSVVDMCRFLKTKYNPYAKIAFTLVKDFSNLNHSCPYWGLAIVKDFYVNPVKVGLPFPTGDYLLGMKWLYDKKLQMTTNFYFSYTENVIDM</sequence>
<dbReference type="Pfam" id="PF06477">
    <property type="entry name" value="DUF1091"/>
    <property type="match status" value="1"/>
</dbReference>
<dbReference type="InterPro" id="IPR010512">
    <property type="entry name" value="DUF1091"/>
</dbReference>
<dbReference type="RefSeq" id="XP_051859502.1">
    <property type="nucleotide sequence ID" value="XM_052003542.1"/>
</dbReference>
<keyword evidence="1" id="KW-0732">Signal</keyword>
<reference evidence="3" key="1">
    <citation type="submission" date="2025-08" db="UniProtKB">
        <authorList>
            <consortium name="RefSeq"/>
        </authorList>
    </citation>
    <scope>IDENTIFICATION</scope>
    <source>
        <strain evidence="3">15112-1751.03</strain>
        <tissue evidence="3">Whole Adult</tissue>
    </source>
</reference>
<dbReference type="SMART" id="SM00697">
    <property type="entry name" value="DM8"/>
    <property type="match status" value="1"/>
</dbReference>
<gene>
    <name evidence="3" type="primary">LOC127565388</name>
</gene>
<organism evidence="2 3">
    <name type="scientific">Drosophila albomicans</name>
    <name type="common">Fruit fly</name>
    <dbReference type="NCBI Taxonomy" id="7291"/>
    <lineage>
        <taxon>Eukaryota</taxon>
        <taxon>Metazoa</taxon>
        <taxon>Ecdysozoa</taxon>
        <taxon>Arthropoda</taxon>
        <taxon>Hexapoda</taxon>
        <taxon>Insecta</taxon>
        <taxon>Pterygota</taxon>
        <taxon>Neoptera</taxon>
        <taxon>Endopterygota</taxon>
        <taxon>Diptera</taxon>
        <taxon>Brachycera</taxon>
        <taxon>Muscomorpha</taxon>
        <taxon>Ephydroidea</taxon>
        <taxon>Drosophilidae</taxon>
        <taxon>Drosophila</taxon>
    </lineage>
</organism>
<dbReference type="PANTHER" id="PTHR20898">
    <property type="entry name" value="DAEDALUS ON 3-RELATED-RELATED"/>
    <property type="match status" value="1"/>
</dbReference>
<evidence type="ECO:0000313" key="3">
    <source>
        <dbReference type="RefSeq" id="XP_051859502.1"/>
    </source>
</evidence>
<evidence type="ECO:0000313" key="2">
    <source>
        <dbReference type="Proteomes" id="UP000515160"/>
    </source>
</evidence>